<keyword evidence="2" id="KW-1185">Reference proteome</keyword>
<name>A0ABQ1NJK7_9BACI</name>
<evidence type="ECO:0000313" key="1">
    <source>
        <dbReference type="EMBL" id="GGC78789.1"/>
    </source>
</evidence>
<dbReference type="EMBL" id="BMCJ01000001">
    <property type="protein sequence ID" value="GGC78789.1"/>
    <property type="molecule type" value="Genomic_DNA"/>
</dbReference>
<protein>
    <submittedName>
        <fullName evidence="1">Uncharacterized protein</fullName>
    </submittedName>
</protein>
<comment type="caution">
    <text evidence="1">The sequence shown here is derived from an EMBL/GenBank/DDBJ whole genome shotgun (WGS) entry which is preliminary data.</text>
</comment>
<accession>A0ABQ1NJK7</accession>
<gene>
    <name evidence="1" type="ORF">GCM10007216_06600</name>
</gene>
<evidence type="ECO:0000313" key="2">
    <source>
        <dbReference type="Proteomes" id="UP000619534"/>
    </source>
</evidence>
<proteinExistence type="predicted"/>
<reference evidence="2" key="1">
    <citation type="journal article" date="2019" name="Int. J. Syst. Evol. Microbiol.">
        <title>The Global Catalogue of Microorganisms (GCM) 10K type strain sequencing project: providing services to taxonomists for standard genome sequencing and annotation.</title>
        <authorList>
            <consortium name="The Broad Institute Genomics Platform"/>
            <consortium name="The Broad Institute Genome Sequencing Center for Infectious Disease"/>
            <person name="Wu L."/>
            <person name="Ma J."/>
        </authorList>
    </citation>
    <scope>NUCLEOTIDE SEQUENCE [LARGE SCALE GENOMIC DNA]</scope>
    <source>
        <strain evidence="2">CCM 7282</strain>
    </source>
</reference>
<dbReference type="RefSeq" id="WP_062445325.1">
    <property type="nucleotide sequence ID" value="NZ_BMCJ01000001.1"/>
</dbReference>
<dbReference type="Proteomes" id="UP000619534">
    <property type="component" value="Unassembled WGS sequence"/>
</dbReference>
<sequence>MQIKVMWINFHKASELDRPELFQRMDEIKLENDRKEKKTIEEAAKDKLSEQFNIPAKEIQIIEYKATDEITN</sequence>
<organism evidence="1 2">
    <name type="scientific">Thalassobacillus devorans</name>
    <dbReference type="NCBI Taxonomy" id="279813"/>
    <lineage>
        <taxon>Bacteria</taxon>
        <taxon>Bacillati</taxon>
        <taxon>Bacillota</taxon>
        <taxon>Bacilli</taxon>
        <taxon>Bacillales</taxon>
        <taxon>Bacillaceae</taxon>
        <taxon>Thalassobacillus</taxon>
    </lineage>
</organism>